<dbReference type="Proteomes" id="UP000032142">
    <property type="component" value="Unassembled WGS sequence"/>
</dbReference>
<evidence type="ECO:0000313" key="2">
    <source>
        <dbReference type="EMBL" id="KHG10582.1"/>
    </source>
</evidence>
<evidence type="ECO:0000313" key="3">
    <source>
        <dbReference type="Proteomes" id="UP000032142"/>
    </source>
</evidence>
<evidence type="ECO:0000256" key="1">
    <source>
        <dbReference type="SAM" id="MobiDB-lite"/>
    </source>
</evidence>
<keyword evidence="3" id="KW-1185">Reference proteome</keyword>
<sequence>MHNHPNKRGNAPLKGQLPQINLRESKHFILVEPQGA</sequence>
<name>A0A0B0ND26_GOSAR</name>
<reference evidence="3" key="1">
    <citation type="submission" date="2014-09" db="EMBL/GenBank/DDBJ databases">
        <authorList>
            <person name="Mudge J."/>
            <person name="Ramaraj T."/>
            <person name="Lindquist I.E."/>
            <person name="Bharti A.K."/>
            <person name="Sundararajan A."/>
            <person name="Cameron C.T."/>
            <person name="Woodward J.E."/>
            <person name="May G.D."/>
            <person name="Brubaker C."/>
            <person name="Broadhvest J."/>
            <person name="Wilkins T.A."/>
        </authorList>
    </citation>
    <scope>NUCLEOTIDE SEQUENCE</scope>
    <source>
        <strain evidence="3">cv. AKA8401</strain>
    </source>
</reference>
<protein>
    <submittedName>
        <fullName evidence="2">Uncharacterized protein</fullName>
    </submittedName>
</protein>
<proteinExistence type="predicted"/>
<feature type="region of interest" description="Disordered" evidence="1">
    <location>
        <begin position="1"/>
        <end position="20"/>
    </location>
</feature>
<accession>A0A0B0ND26</accession>
<dbReference type="EMBL" id="KN394216">
    <property type="protein sequence ID" value="KHG10582.1"/>
    <property type="molecule type" value="Genomic_DNA"/>
</dbReference>
<organism evidence="2 3">
    <name type="scientific">Gossypium arboreum</name>
    <name type="common">Tree cotton</name>
    <name type="synonym">Gossypium nanking</name>
    <dbReference type="NCBI Taxonomy" id="29729"/>
    <lineage>
        <taxon>Eukaryota</taxon>
        <taxon>Viridiplantae</taxon>
        <taxon>Streptophyta</taxon>
        <taxon>Embryophyta</taxon>
        <taxon>Tracheophyta</taxon>
        <taxon>Spermatophyta</taxon>
        <taxon>Magnoliopsida</taxon>
        <taxon>eudicotyledons</taxon>
        <taxon>Gunneridae</taxon>
        <taxon>Pentapetalae</taxon>
        <taxon>rosids</taxon>
        <taxon>malvids</taxon>
        <taxon>Malvales</taxon>
        <taxon>Malvaceae</taxon>
        <taxon>Malvoideae</taxon>
        <taxon>Gossypium</taxon>
    </lineage>
</organism>
<dbReference type="AlphaFoldDB" id="A0A0B0ND26"/>
<gene>
    <name evidence="2" type="ORF">F383_08937</name>
</gene>